<dbReference type="EnsemblMetazoa" id="HelroT148887">
    <property type="protein sequence ID" value="HelroP148887"/>
    <property type="gene ID" value="HelroG148887"/>
</dbReference>
<evidence type="ECO:0000313" key="2">
    <source>
        <dbReference type="EnsemblMetazoa" id="HelroP148887"/>
    </source>
</evidence>
<name>T1EKC1_HELRO</name>
<dbReference type="EMBL" id="AMQM01011389">
    <property type="status" value="NOT_ANNOTATED_CDS"/>
    <property type="molecule type" value="Genomic_DNA"/>
</dbReference>
<accession>T1EKC1</accession>
<dbReference type="KEGG" id="hro:HELRODRAFT_148887"/>
<evidence type="ECO:0000313" key="3">
    <source>
        <dbReference type="Proteomes" id="UP000015101"/>
    </source>
</evidence>
<dbReference type="InParanoid" id="T1EKC1"/>
<dbReference type="HOGENOM" id="CLU_3020245_0_0_1"/>
<dbReference type="GeneID" id="20197021"/>
<reference evidence="3" key="1">
    <citation type="submission" date="2012-12" db="EMBL/GenBank/DDBJ databases">
        <authorList>
            <person name="Hellsten U."/>
            <person name="Grimwood J."/>
            <person name="Chapman J.A."/>
            <person name="Shapiro H."/>
            <person name="Aerts A."/>
            <person name="Otillar R.P."/>
            <person name="Terry A.Y."/>
            <person name="Boore J.L."/>
            <person name="Simakov O."/>
            <person name="Marletaz F."/>
            <person name="Cho S.-J."/>
            <person name="Edsinger-Gonzales E."/>
            <person name="Havlak P."/>
            <person name="Kuo D.-H."/>
            <person name="Larsson T."/>
            <person name="Lv J."/>
            <person name="Arendt D."/>
            <person name="Savage R."/>
            <person name="Osoegawa K."/>
            <person name="de Jong P."/>
            <person name="Lindberg D.R."/>
            <person name="Seaver E.C."/>
            <person name="Weisblat D.A."/>
            <person name="Putnam N.H."/>
            <person name="Grigoriev I.V."/>
            <person name="Rokhsar D.S."/>
        </authorList>
    </citation>
    <scope>NUCLEOTIDE SEQUENCE</scope>
</reference>
<reference evidence="2" key="3">
    <citation type="submission" date="2015-06" db="UniProtKB">
        <authorList>
            <consortium name="EnsemblMetazoa"/>
        </authorList>
    </citation>
    <scope>IDENTIFICATION</scope>
</reference>
<dbReference type="EMBL" id="KB096303">
    <property type="protein sequence ID" value="ESO06739.1"/>
    <property type="molecule type" value="Genomic_DNA"/>
</dbReference>
<proteinExistence type="predicted"/>
<dbReference type="OrthoDB" id="10047222at2759"/>
<reference evidence="1 3" key="2">
    <citation type="journal article" date="2013" name="Nature">
        <title>Insights into bilaterian evolution from three spiralian genomes.</title>
        <authorList>
            <person name="Simakov O."/>
            <person name="Marletaz F."/>
            <person name="Cho S.J."/>
            <person name="Edsinger-Gonzales E."/>
            <person name="Havlak P."/>
            <person name="Hellsten U."/>
            <person name="Kuo D.H."/>
            <person name="Larsson T."/>
            <person name="Lv J."/>
            <person name="Arendt D."/>
            <person name="Savage R."/>
            <person name="Osoegawa K."/>
            <person name="de Jong P."/>
            <person name="Grimwood J."/>
            <person name="Chapman J.A."/>
            <person name="Shapiro H."/>
            <person name="Aerts A."/>
            <person name="Otillar R.P."/>
            <person name="Terry A.Y."/>
            <person name="Boore J.L."/>
            <person name="Grigoriev I.V."/>
            <person name="Lindberg D.R."/>
            <person name="Seaver E.C."/>
            <person name="Weisblat D.A."/>
            <person name="Putnam N.H."/>
            <person name="Rokhsar D.S."/>
        </authorList>
    </citation>
    <scope>NUCLEOTIDE SEQUENCE</scope>
</reference>
<evidence type="ECO:0000313" key="1">
    <source>
        <dbReference type="EMBL" id="ESO06739.1"/>
    </source>
</evidence>
<keyword evidence="3" id="KW-1185">Reference proteome</keyword>
<gene>
    <name evidence="2" type="primary">20197021</name>
    <name evidence="1" type="ORF">HELRODRAFT_148887</name>
</gene>
<dbReference type="RefSeq" id="XP_009015163.1">
    <property type="nucleotide sequence ID" value="XM_009016915.1"/>
</dbReference>
<dbReference type="AlphaFoldDB" id="T1EKC1"/>
<dbReference type="CTD" id="20197021"/>
<dbReference type="Proteomes" id="UP000015101">
    <property type="component" value="Unassembled WGS sequence"/>
</dbReference>
<organism evidence="2 3">
    <name type="scientific">Helobdella robusta</name>
    <name type="common">Californian leech</name>
    <dbReference type="NCBI Taxonomy" id="6412"/>
    <lineage>
        <taxon>Eukaryota</taxon>
        <taxon>Metazoa</taxon>
        <taxon>Spiralia</taxon>
        <taxon>Lophotrochozoa</taxon>
        <taxon>Annelida</taxon>
        <taxon>Clitellata</taxon>
        <taxon>Hirudinea</taxon>
        <taxon>Rhynchobdellida</taxon>
        <taxon>Glossiphoniidae</taxon>
        <taxon>Helobdella</taxon>
    </lineage>
</organism>
<dbReference type="eggNOG" id="ENOG502S6BS">
    <property type="taxonomic scope" value="Eukaryota"/>
</dbReference>
<protein>
    <submittedName>
        <fullName evidence="1 2">Uncharacterized protein</fullName>
    </submittedName>
</protein>
<sequence>KFQAWTLKNYGESGKTKTVTRNKYRKIVNILKGCDSLSGENSKLRFWVKAKGFMLG</sequence>
<dbReference type="STRING" id="6412.T1EKC1"/>